<gene>
    <name evidence="2" type="ORF">POBO1169_LOCUS10831</name>
</gene>
<protein>
    <recommendedName>
        <fullName evidence="1">Maintenance of Photosystem II under High light 2 C-terminal domain-containing protein</fullName>
    </recommendedName>
</protein>
<dbReference type="PANTHER" id="PTHR35742:SF1">
    <property type="entry name" value="THYLAKOID LUMENAL 16.5 KDA PROTEIN, CHLOROPLASTIC"/>
    <property type="match status" value="1"/>
</dbReference>
<dbReference type="Pfam" id="PF20675">
    <property type="entry name" value="MPH2"/>
    <property type="match status" value="1"/>
</dbReference>
<evidence type="ECO:0000259" key="1">
    <source>
        <dbReference type="Pfam" id="PF20675"/>
    </source>
</evidence>
<evidence type="ECO:0000313" key="2">
    <source>
        <dbReference type="EMBL" id="CAD8671311.1"/>
    </source>
</evidence>
<reference evidence="2" key="1">
    <citation type="submission" date="2021-01" db="EMBL/GenBank/DDBJ databases">
        <authorList>
            <person name="Corre E."/>
            <person name="Pelletier E."/>
            <person name="Niang G."/>
            <person name="Scheremetjew M."/>
            <person name="Finn R."/>
            <person name="Kale V."/>
            <person name="Holt S."/>
            <person name="Cochrane G."/>
            <person name="Meng A."/>
            <person name="Brown T."/>
            <person name="Cohen L."/>
        </authorList>
    </citation>
    <scope>NUCLEOTIDE SEQUENCE</scope>
    <source>
        <strain evidence="2">CCMP722</strain>
    </source>
</reference>
<organism evidence="2">
    <name type="scientific">Pyramimonas obovata</name>
    <dbReference type="NCBI Taxonomy" id="1411642"/>
    <lineage>
        <taxon>Eukaryota</taxon>
        <taxon>Viridiplantae</taxon>
        <taxon>Chlorophyta</taxon>
        <taxon>Pyramimonadophyceae</taxon>
        <taxon>Pyramimonadales</taxon>
        <taxon>Pyramimonadaceae</taxon>
        <taxon>Pyramimonas</taxon>
        <taxon>Pyramimonas incertae sedis</taxon>
    </lineage>
</organism>
<dbReference type="EMBL" id="HBFA01021238">
    <property type="protein sequence ID" value="CAD8671311.1"/>
    <property type="molecule type" value="Transcribed_RNA"/>
</dbReference>
<feature type="domain" description="Maintenance of Photosystem II under High light 2 C-terminal" evidence="1">
    <location>
        <begin position="118"/>
        <end position="221"/>
    </location>
</feature>
<dbReference type="InterPro" id="IPR049072">
    <property type="entry name" value="MPH2_C"/>
</dbReference>
<name>A0A7S0R9Q6_9CHLO</name>
<dbReference type="GO" id="GO:0010206">
    <property type="term" value="P:photosystem II repair"/>
    <property type="evidence" value="ECO:0007669"/>
    <property type="project" value="InterPro"/>
</dbReference>
<dbReference type="InterPro" id="IPR038862">
    <property type="entry name" value="MPH2"/>
</dbReference>
<dbReference type="AlphaFoldDB" id="A0A7S0R9Q6"/>
<accession>A0A7S0R9Q6</accession>
<sequence length="221" mass="23775">MSFTTINSTAVVPKTTNVAFGSRRAVARAMPASKAVRCEVQEDKVQMSRRGLVSLVAAAPAMQAAKALALIDYDEDDELLSKVREQRKAKVQKELIAERAFVKEGGFKDKVFDNEIVYVQKAINRLSKAGSLIKANETGDLKDVVLGDAWVRDLKGATSAISKSAEAQESAKNLFASINALQNNVKSKAKPVEIKASYLGVVGALESWCTETDLVGSVNGL</sequence>
<dbReference type="PANTHER" id="PTHR35742">
    <property type="entry name" value="THYLAKOID LUMENAL 16.5 KDA PROTEIN, CHLOROPLASTIC"/>
    <property type="match status" value="1"/>
</dbReference>
<proteinExistence type="predicted"/>